<keyword evidence="1" id="KW-0732">Signal</keyword>
<dbReference type="Pfam" id="PF11412">
    <property type="entry name" value="DsbD_N"/>
    <property type="match status" value="1"/>
</dbReference>
<sequence>MRTLLALLTVPFLALSPALAGETAWQELAPGVTLRLISTGIVKADGTTLMALEIDMPADTKTYWRVPGDTGLPTQIDFTGSIGVSGHEMHWPYPVRDQKADYLDYVYFGHVVLPFAVTVDDPAGRVEAAVTLGVCAEICIPAQARLSLDLRDAAPDRANGLRIRQALASVPARWAEADEPIGAVEVLDGGKAIGVWINDDGFDPASLIASTQEGFPVFGAPQKSPQTNLVTLPIHGKTDNSALQGKIVQLTFMTGMGAFEVSRTIGKPVDDVTAPRP</sequence>
<dbReference type="RefSeq" id="WP_126149669.1">
    <property type="nucleotide sequence ID" value="NZ_JBHTMH010000001.1"/>
</dbReference>
<evidence type="ECO:0000259" key="2">
    <source>
        <dbReference type="Pfam" id="PF11412"/>
    </source>
</evidence>
<gene>
    <name evidence="3" type="ORF">DEVEQU_01210</name>
</gene>
<dbReference type="Proteomes" id="UP000268844">
    <property type="component" value="Unassembled WGS sequence"/>
</dbReference>
<dbReference type="InterPro" id="IPR028250">
    <property type="entry name" value="DsbDN"/>
</dbReference>
<evidence type="ECO:0000313" key="4">
    <source>
        <dbReference type="Proteomes" id="UP000268844"/>
    </source>
</evidence>
<feature type="chain" id="PRO_5018588744" description="Thiol:disulfide interchange protein DsbD N-terminal domain-containing protein" evidence="1">
    <location>
        <begin position="21"/>
        <end position="277"/>
    </location>
</feature>
<dbReference type="EMBL" id="UZWD01000018">
    <property type="protein sequence ID" value="VDS04079.1"/>
    <property type="molecule type" value="Genomic_DNA"/>
</dbReference>
<dbReference type="AlphaFoldDB" id="A0A3S4CAX4"/>
<protein>
    <recommendedName>
        <fullName evidence="2">Thiol:disulfide interchange protein DsbD N-terminal domain-containing protein</fullName>
    </recommendedName>
</protein>
<proteinExistence type="predicted"/>
<evidence type="ECO:0000313" key="3">
    <source>
        <dbReference type="EMBL" id="VDS04079.1"/>
    </source>
</evidence>
<feature type="domain" description="Thiol:disulfide interchange protein DsbD N-terminal" evidence="2">
    <location>
        <begin position="44"/>
        <end position="148"/>
    </location>
</feature>
<keyword evidence="4" id="KW-1185">Reference proteome</keyword>
<name>A0A3S4CAX4_9HYPH</name>
<evidence type="ECO:0000256" key="1">
    <source>
        <dbReference type="SAM" id="SignalP"/>
    </source>
</evidence>
<accession>A0A3S4CAX4</accession>
<organism evidence="3 4">
    <name type="scientific">Devosia equisanguinis</name>
    <dbReference type="NCBI Taxonomy" id="2490941"/>
    <lineage>
        <taxon>Bacteria</taxon>
        <taxon>Pseudomonadati</taxon>
        <taxon>Pseudomonadota</taxon>
        <taxon>Alphaproteobacteria</taxon>
        <taxon>Hyphomicrobiales</taxon>
        <taxon>Devosiaceae</taxon>
        <taxon>Devosia</taxon>
    </lineage>
</organism>
<feature type="signal peptide" evidence="1">
    <location>
        <begin position="1"/>
        <end position="20"/>
    </location>
</feature>
<dbReference type="OrthoDB" id="9811036at2"/>
<reference evidence="3 4" key="1">
    <citation type="submission" date="2018-12" db="EMBL/GenBank/DDBJ databases">
        <authorList>
            <person name="Criscuolo A."/>
        </authorList>
    </citation>
    <scope>NUCLEOTIDE SEQUENCE [LARGE SCALE GENOMIC DNA]</scope>
    <source>
        <strain evidence="3">ACIP1116281</strain>
    </source>
</reference>